<dbReference type="SUPFAM" id="SSF55620">
    <property type="entry name" value="Tetrahydrobiopterin biosynthesis enzymes-like"/>
    <property type="match status" value="1"/>
</dbReference>
<proteinExistence type="inferred from homology"/>
<dbReference type="InterPro" id="IPR038418">
    <property type="entry name" value="6-PTP_synth/QueD_sf"/>
</dbReference>
<comment type="catalytic activity">
    <reaction evidence="10">
        <text>7,8-dihydroneopterin 3'-triphosphate + H2O = 6-carboxy-5,6,7,8-tetrahydropterin + triphosphate + acetaldehyde + 2 H(+)</text>
        <dbReference type="Rhea" id="RHEA:27966"/>
        <dbReference type="ChEBI" id="CHEBI:15343"/>
        <dbReference type="ChEBI" id="CHEBI:15377"/>
        <dbReference type="ChEBI" id="CHEBI:15378"/>
        <dbReference type="ChEBI" id="CHEBI:18036"/>
        <dbReference type="ChEBI" id="CHEBI:58462"/>
        <dbReference type="ChEBI" id="CHEBI:61032"/>
        <dbReference type="EC" id="4.1.2.50"/>
    </reaction>
</comment>
<comment type="cofactor">
    <cofactor evidence="1">
        <name>Zn(2+)</name>
        <dbReference type="ChEBI" id="CHEBI:29105"/>
    </cofactor>
</comment>
<name>A0A7C5X246_9AQUI</name>
<dbReference type="GO" id="GO:0046872">
    <property type="term" value="F:metal ion binding"/>
    <property type="evidence" value="ECO:0007669"/>
    <property type="project" value="UniProtKB-KW"/>
</dbReference>
<keyword evidence="8" id="KW-0456">Lyase</keyword>
<evidence type="ECO:0000256" key="4">
    <source>
        <dbReference type="ARBA" id="ARBA00012982"/>
    </source>
</evidence>
<dbReference type="PANTHER" id="PTHR12589">
    <property type="entry name" value="PYRUVOYL TETRAHYDROBIOPTERIN SYNTHASE"/>
    <property type="match status" value="1"/>
</dbReference>
<evidence type="ECO:0000256" key="10">
    <source>
        <dbReference type="ARBA" id="ARBA00048807"/>
    </source>
</evidence>
<reference evidence="11" key="1">
    <citation type="journal article" date="2020" name="mSystems">
        <title>Genome- and Community-Level Interaction Insights into Carbon Utilization and Element Cycling Functions of Hydrothermarchaeota in Hydrothermal Sediment.</title>
        <authorList>
            <person name="Zhou Z."/>
            <person name="Liu Y."/>
            <person name="Xu W."/>
            <person name="Pan J."/>
            <person name="Luo Z.H."/>
            <person name="Li M."/>
        </authorList>
    </citation>
    <scope>NUCLEOTIDE SEQUENCE [LARGE SCALE GENOMIC DNA]</scope>
    <source>
        <strain evidence="11">SpSt-114</strain>
    </source>
</reference>
<evidence type="ECO:0000256" key="7">
    <source>
        <dbReference type="ARBA" id="ARBA00022833"/>
    </source>
</evidence>
<organism evidence="11">
    <name type="scientific">Thermocrinis ruber</name>
    <dbReference type="NCBI Taxonomy" id="75906"/>
    <lineage>
        <taxon>Bacteria</taxon>
        <taxon>Pseudomonadati</taxon>
        <taxon>Aquificota</taxon>
        <taxon>Aquificia</taxon>
        <taxon>Aquificales</taxon>
        <taxon>Aquificaceae</taxon>
        <taxon>Thermocrinis</taxon>
    </lineage>
</organism>
<dbReference type="Gene3D" id="3.30.479.10">
    <property type="entry name" value="6-pyruvoyl tetrahydropterin synthase/QueD"/>
    <property type="match status" value="1"/>
</dbReference>
<keyword evidence="6" id="KW-0479">Metal-binding</keyword>
<evidence type="ECO:0000313" key="11">
    <source>
        <dbReference type="EMBL" id="HHO73337.1"/>
    </source>
</evidence>
<evidence type="ECO:0000256" key="5">
    <source>
        <dbReference type="ARBA" id="ARBA00018141"/>
    </source>
</evidence>
<dbReference type="EC" id="4.1.2.50" evidence="4"/>
<dbReference type="AlphaFoldDB" id="A0A7C5X246"/>
<dbReference type="GO" id="GO:0070497">
    <property type="term" value="F:6-carboxytetrahydropterin synthase activity"/>
    <property type="evidence" value="ECO:0007669"/>
    <property type="project" value="UniProtKB-EC"/>
</dbReference>
<evidence type="ECO:0000256" key="6">
    <source>
        <dbReference type="ARBA" id="ARBA00022723"/>
    </source>
</evidence>
<dbReference type="EMBL" id="DSAC01000022">
    <property type="protein sequence ID" value="HHO73337.1"/>
    <property type="molecule type" value="Genomic_DNA"/>
</dbReference>
<gene>
    <name evidence="11" type="ORF">ENN04_01720</name>
</gene>
<accession>A0A7C5X246</accession>
<evidence type="ECO:0000256" key="9">
    <source>
        <dbReference type="ARBA" id="ARBA00031449"/>
    </source>
</evidence>
<dbReference type="Pfam" id="PF01242">
    <property type="entry name" value="PTPS"/>
    <property type="match status" value="1"/>
</dbReference>
<evidence type="ECO:0000256" key="8">
    <source>
        <dbReference type="ARBA" id="ARBA00023239"/>
    </source>
</evidence>
<comment type="pathway">
    <text evidence="2">Purine metabolism; 7-cyano-7-deazaguanine biosynthesis.</text>
</comment>
<dbReference type="InterPro" id="IPR007115">
    <property type="entry name" value="6-PTP_synth/QueD"/>
</dbReference>
<sequence length="166" mass="19125">MKWQISKVFRFEAGHRVWKQNLTYGRGADFTVGKEIPVNKCINLHGHSYVLEVVLGSDTLSEQDMVIDFYHVKNALKELIDTIDHSFIIDKADPMYPELKELAEKYGALKLFPVDFCPTAEALAKFFYDFLEDKLREVGLLEEVKVIKVVLWETATSKAEYYGNVL</sequence>
<comment type="caution">
    <text evidence="11">The sequence shown here is derived from an EMBL/GenBank/DDBJ whole genome shotgun (WGS) entry which is preliminary data.</text>
</comment>
<evidence type="ECO:0000256" key="2">
    <source>
        <dbReference type="ARBA" id="ARBA00005061"/>
    </source>
</evidence>
<comment type="similarity">
    <text evidence="3">Belongs to the PTPS family. QueD subfamily.</text>
</comment>
<protein>
    <recommendedName>
        <fullName evidence="5">6-carboxy-5,6,7,8-tetrahydropterin synthase</fullName>
        <ecNumber evidence="4">4.1.2.50</ecNumber>
    </recommendedName>
    <alternativeName>
        <fullName evidence="9">Queuosine biosynthesis protein QueD</fullName>
    </alternativeName>
</protein>
<dbReference type="UniPathway" id="UPA00391"/>
<evidence type="ECO:0000256" key="1">
    <source>
        <dbReference type="ARBA" id="ARBA00001947"/>
    </source>
</evidence>
<dbReference type="PANTHER" id="PTHR12589:SF7">
    <property type="entry name" value="6-PYRUVOYL TETRAHYDROBIOPTERIN SYNTHASE"/>
    <property type="match status" value="1"/>
</dbReference>
<keyword evidence="7" id="KW-0862">Zinc</keyword>
<evidence type="ECO:0000256" key="3">
    <source>
        <dbReference type="ARBA" id="ARBA00008900"/>
    </source>
</evidence>